<evidence type="ECO:0000256" key="1">
    <source>
        <dbReference type="ARBA" id="ARBA00004245"/>
    </source>
</evidence>
<dbReference type="STRING" id="568069.A0A1J1ICA9"/>
<feature type="region of interest" description="Disordered" evidence="6">
    <location>
        <begin position="123"/>
        <end position="174"/>
    </location>
</feature>
<evidence type="ECO:0000313" key="9">
    <source>
        <dbReference type="Proteomes" id="UP000183832"/>
    </source>
</evidence>
<feature type="domain" description="ASD2" evidence="7">
    <location>
        <begin position="383"/>
        <end position="658"/>
    </location>
</feature>
<accession>A0A1J1ICA9</accession>
<dbReference type="GO" id="GO:0005912">
    <property type="term" value="C:adherens junction"/>
    <property type="evidence" value="ECO:0007669"/>
    <property type="project" value="TreeGrafter"/>
</dbReference>
<feature type="region of interest" description="Disordered" evidence="6">
    <location>
        <begin position="254"/>
        <end position="285"/>
    </location>
</feature>
<evidence type="ECO:0000313" key="8">
    <source>
        <dbReference type="EMBL" id="CRK97927.1"/>
    </source>
</evidence>
<comment type="similarity">
    <text evidence="2">Belongs to the shroom family.</text>
</comment>
<dbReference type="PANTHER" id="PTHR15012:SF32">
    <property type="entry name" value="PROTEIN SHROOM"/>
    <property type="match status" value="1"/>
</dbReference>
<keyword evidence="4" id="KW-0206">Cytoskeleton</keyword>
<protein>
    <submittedName>
        <fullName evidence="8">CLUMA_CG011300, isoform A</fullName>
    </submittedName>
</protein>
<name>A0A1J1ICA9_9DIPT</name>
<dbReference type="GO" id="GO:0016324">
    <property type="term" value="C:apical plasma membrane"/>
    <property type="evidence" value="ECO:0007669"/>
    <property type="project" value="TreeGrafter"/>
</dbReference>
<feature type="coiled-coil region" evidence="5">
    <location>
        <begin position="575"/>
        <end position="602"/>
    </location>
</feature>
<comment type="subcellular location">
    <subcellularLocation>
        <location evidence="1">Cytoplasm</location>
        <location evidence="1">Cytoskeleton</location>
    </subcellularLocation>
</comment>
<feature type="compositionally biased region" description="Polar residues" evidence="6">
    <location>
        <begin position="147"/>
        <end position="174"/>
    </location>
</feature>
<evidence type="ECO:0000256" key="4">
    <source>
        <dbReference type="ARBA" id="ARBA00023212"/>
    </source>
</evidence>
<sequence>ISIHSRSNSKASYLPRQHREKLLDPDHGSYKLTLHELNDNIKENYQEEISKCNLPDVLPVTVKYHNSYRHTHHHHRQPPQHHLSQHFTPQPHYHPTETQMTPQTAPVLNGNALKSIFQFAMGNSGSSTPSNTSSSASSSPLLPTSPFNGSKSPLSTPPGSLQSPKFTSNSSLDQKTSQIIDPKLYTNDELIKTYHQQKEACRELNKTILSNSLQTTSVNECDNKIAVVRKLNMVESPETSPKNSIESLMIDSNKKTNSTESLKSVEEKAMNEKSEKEIKTENAKKDEEVNEVVATSPILSEVDDVAVKAKPLQKTEIVLRVHPIMQETACQTDETSDIHEISFKSSLGSLQSGELEKPMKLSLWKTPTKRQKHPEELDFDNLSKDLASQLSPSDKLHSILVPKTIKSSSDYISDLFKINITSRPTKKDVSTSTFNEKCAFKSSMEVLTSNSTYFSISEPKAKLMTRYSREMTLINSDSSDLTKKKEELVERLGKKLKVLETEQSMLAEESTANDALGHDVAFKVAQKVRPGDSTRFRSYVDDVGYITMLLLSLSGRLARTENALHTIGDKTNADKKILETKRDRLLEQLDEAKHLKEDIDRRGANLSKILEKFLSVDEFSDYNYFINMKAKLIVDSREIADKIKLGEEQLNALKDTLVHSEC</sequence>
<evidence type="ECO:0000256" key="6">
    <source>
        <dbReference type="SAM" id="MobiDB-lite"/>
    </source>
</evidence>
<dbReference type="Pfam" id="PF08687">
    <property type="entry name" value="ASD2"/>
    <property type="match status" value="1"/>
</dbReference>
<proteinExistence type="inferred from homology"/>
<organism evidence="8 9">
    <name type="scientific">Clunio marinus</name>
    <dbReference type="NCBI Taxonomy" id="568069"/>
    <lineage>
        <taxon>Eukaryota</taxon>
        <taxon>Metazoa</taxon>
        <taxon>Ecdysozoa</taxon>
        <taxon>Arthropoda</taxon>
        <taxon>Hexapoda</taxon>
        <taxon>Insecta</taxon>
        <taxon>Pterygota</taxon>
        <taxon>Neoptera</taxon>
        <taxon>Endopterygota</taxon>
        <taxon>Diptera</taxon>
        <taxon>Nematocera</taxon>
        <taxon>Chironomoidea</taxon>
        <taxon>Chironomidae</taxon>
        <taxon>Clunio</taxon>
    </lineage>
</organism>
<feature type="compositionally biased region" description="Low complexity" evidence="6">
    <location>
        <begin position="123"/>
        <end position="146"/>
    </location>
</feature>
<gene>
    <name evidence="8" type="primary">putative Protein Shroom</name>
    <name evidence="8" type="ORF">CLUMA_CG011300</name>
</gene>
<reference evidence="8 9" key="1">
    <citation type="submission" date="2015-04" db="EMBL/GenBank/DDBJ databases">
        <authorList>
            <person name="Syromyatnikov M.Y."/>
            <person name="Popov V.N."/>
        </authorList>
    </citation>
    <scope>NUCLEOTIDE SEQUENCE [LARGE SCALE GENOMIC DNA]</scope>
</reference>
<dbReference type="GO" id="GO:0051015">
    <property type="term" value="F:actin filament binding"/>
    <property type="evidence" value="ECO:0007669"/>
    <property type="project" value="InterPro"/>
</dbReference>
<dbReference type="GO" id="GO:0043296">
    <property type="term" value="C:apical junction complex"/>
    <property type="evidence" value="ECO:0007669"/>
    <property type="project" value="TreeGrafter"/>
</dbReference>
<feature type="non-terminal residue" evidence="8">
    <location>
        <position position="1"/>
    </location>
</feature>
<dbReference type="GO" id="GO:0000902">
    <property type="term" value="P:cell morphogenesis"/>
    <property type="evidence" value="ECO:0007669"/>
    <property type="project" value="TreeGrafter"/>
</dbReference>
<evidence type="ECO:0000256" key="3">
    <source>
        <dbReference type="ARBA" id="ARBA00022490"/>
    </source>
</evidence>
<dbReference type="GO" id="GO:0007015">
    <property type="term" value="P:actin filament organization"/>
    <property type="evidence" value="ECO:0007669"/>
    <property type="project" value="TreeGrafter"/>
</dbReference>
<evidence type="ECO:0000256" key="5">
    <source>
        <dbReference type="SAM" id="Coils"/>
    </source>
</evidence>
<dbReference type="InterPro" id="IPR027685">
    <property type="entry name" value="Shroom_fam"/>
</dbReference>
<keyword evidence="9" id="KW-1185">Reference proteome</keyword>
<evidence type="ECO:0000256" key="2">
    <source>
        <dbReference type="ARBA" id="ARBA00006469"/>
    </source>
</evidence>
<dbReference type="PROSITE" id="PS51307">
    <property type="entry name" value="ASD2"/>
    <property type="match status" value="1"/>
</dbReference>
<dbReference type="SUPFAM" id="SSF81995">
    <property type="entry name" value="beta-sandwich domain of Sec23/24"/>
    <property type="match status" value="1"/>
</dbReference>
<feature type="compositionally biased region" description="Basic and acidic residues" evidence="6">
    <location>
        <begin position="263"/>
        <end position="285"/>
    </location>
</feature>
<keyword evidence="5" id="KW-0175">Coiled coil</keyword>
<dbReference type="AlphaFoldDB" id="A0A1J1ICA9"/>
<dbReference type="EMBL" id="CVRI01000047">
    <property type="protein sequence ID" value="CRK97927.1"/>
    <property type="molecule type" value="Genomic_DNA"/>
</dbReference>
<dbReference type="Gene3D" id="6.10.250.3120">
    <property type="match status" value="1"/>
</dbReference>
<feature type="coiled-coil region" evidence="5">
    <location>
        <begin position="482"/>
        <end position="509"/>
    </location>
</feature>
<dbReference type="InterPro" id="IPR014799">
    <property type="entry name" value="ASD2_dom"/>
</dbReference>
<dbReference type="GO" id="GO:0030864">
    <property type="term" value="C:cortical actin cytoskeleton"/>
    <property type="evidence" value="ECO:0007669"/>
    <property type="project" value="TreeGrafter"/>
</dbReference>
<dbReference type="PANTHER" id="PTHR15012">
    <property type="entry name" value="APICAL PROTEIN/SHROOM-RELATED"/>
    <property type="match status" value="1"/>
</dbReference>
<feature type="compositionally biased region" description="Basic residues" evidence="6">
    <location>
        <begin position="69"/>
        <end position="79"/>
    </location>
</feature>
<dbReference type="Proteomes" id="UP000183832">
    <property type="component" value="Unassembled WGS sequence"/>
</dbReference>
<feature type="region of interest" description="Disordered" evidence="6">
    <location>
        <begin position="69"/>
        <end position="104"/>
    </location>
</feature>
<evidence type="ECO:0000259" key="7">
    <source>
        <dbReference type="PROSITE" id="PS51307"/>
    </source>
</evidence>
<keyword evidence="3" id="KW-0963">Cytoplasm</keyword>
<dbReference type="OrthoDB" id="10063560at2759"/>